<name>A0ABV8SXI2_9GAMM</name>
<sequence length="121" mass="13589">MPTASGHTKAIRAKKVIGTSVKDPSGKKIGEIEDVVLDKTSNNIMFAAVSFGGLLGVNEKYHPIPWSMLKYEEDESGYVVNITKEQLQAAPADSLSELTRDDGRAYRDRAFDYYRSPRYWE</sequence>
<proteinExistence type="predicted"/>
<dbReference type="SUPFAM" id="SSF50346">
    <property type="entry name" value="PRC-barrel domain"/>
    <property type="match status" value="1"/>
</dbReference>
<protein>
    <submittedName>
        <fullName evidence="2">PRC-barrel domain-containing protein</fullName>
    </submittedName>
</protein>
<accession>A0ABV8SXI2</accession>
<dbReference type="Gene3D" id="2.30.30.240">
    <property type="entry name" value="PRC-barrel domain"/>
    <property type="match status" value="1"/>
</dbReference>
<feature type="domain" description="PRC-barrel" evidence="1">
    <location>
        <begin position="11"/>
        <end position="87"/>
    </location>
</feature>
<dbReference type="InterPro" id="IPR011033">
    <property type="entry name" value="PRC_barrel-like_sf"/>
</dbReference>
<reference evidence="3" key="1">
    <citation type="journal article" date="2019" name="Int. J. Syst. Evol. Microbiol.">
        <title>The Global Catalogue of Microorganisms (GCM) 10K type strain sequencing project: providing services to taxonomists for standard genome sequencing and annotation.</title>
        <authorList>
            <consortium name="The Broad Institute Genomics Platform"/>
            <consortium name="The Broad Institute Genome Sequencing Center for Infectious Disease"/>
            <person name="Wu L."/>
            <person name="Ma J."/>
        </authorList>
    </citation>
    <scope>NUCLEOTIDE SEQUENCE [LARGE SCALE GENOMIC DNA]</scope>
    <source>
        <strain evidence="3">CGMCC 1.10759</strain>
    </source>
</reference>
<keyword evidence="3" id="KW-1185">Reference proteome</keyword>
<dbReference type="PANTHER" id="PTHR36505:SF1">
    <property type="entry name" value="BLR1072 PROTEIN"/>
    <property type="match status" value="1"/>
</dbReference>
<evidence type="ECO:0000313" key="2">
    <source>
        <dbReference type="EMBL" id="MFC4311490.1"/>
    </source>
</evidence>
<dbReference type="RefSeq" id="WP_380599881.1">
    <property type="nucleotide sequence ID" value="NZ_JBHSDU010000003.1"/>
</dbReference>
<dbReference type="PANTHER" id="PTHR36505">
    <property type="entry name" value="BLR1072 PROTEIN"/>
    <property type="match status" value="1"/>
</dbReference>
<gene>
    <name evidence="2" type="ORF">ACFPN2_20485</name>
</gene>
<organism evidence="2 3">
    <name type="scientific">Steroidobacter flavus</name>
    <dbReference type="NCBI Taxonomy" id="1842136"/>
    <lineage>
        <taxon>Bacteria</taxon>
        <taxon>Pseudomonadati</taxon>
        <taxon>Pseudomonadota</taxon>
        <taxon>Gammaproteobacteria</taxon>
        <taxon>Steroidobacterales</taxon>
        <taxon>Steroidobacteraceae</taxon>
        <taxon>Steroidobacter</taxon>
    </lineage>
</organism>
<evidence type="ECO:0000259" key="1">
    <source>
        <dbReference type="Pfam" id="PF05239"/>
    </source>
</evidence>
<dbReference type="Proteomes" id="UP001595904">
    <property type="component" value="Unassembled WGS sequence"/>
</dbReference>
<comment type="caution">
    <text evidence="2">The sequence shown here is derived from an EMBL/GenBank/DDBJ whole genome shotgun (WGS) entry which is preliminary data.</text>
</comment>
<evidence type="ECO:0000313" key="3">
    <source>
        <dbReference type="Proteomes" id="UP001595904"/>
    </source>
</evidence>
<dbReference type="InterPro" id="IPR027275">
    <property type="entry name" value="PRC-brl_dom"/>
</dbReference>
<dbReference type="Pfam" id="PF05239">
    <property type="entry name" value="PRC"/>
    <property type="match status" value="1"/>
</dbReference>
<dbReference type="EMBL" id="JBHSDU010000003">
    <property type="protein sequence ID" value="MFC4311490.1"/>
    <property type="molecule type" value="Genomic_DNA"/>
</dbReference>